<dbReference type="RefSeq" id="WP_377458542.1">
    <property type="nucleotide sequence ID" value="NZ_JBHLUB010000026.1"/>
</dbReference>
<proteinExistence type="predicted"/>
<dbReference type="Proteomes" id="UP001589862">
    <property type="component" value="Unassembled WGS sequence"/>
</dbReference>
<dbReference type="PANTHER" id="PTHR21666:SF289">
    <property type="entry name" value="L-ALA--D-GLU ENDOPEPTIDASE"/>
    <property type="match status" value="1"/>
</dbReference>
<evidence type="ECO:0000256" key="1">
    <source>
        <dbReference type="ARBA" id="ARBA00022729"/>
    </source>
</evidence>
<feature type="domain" description="M23ase beta-sheet core" evidence="2">
    <location>
        <begin position="220"/>
        <end position="313"/>
    </location>
</feature>
<dbReference type="InterPro" id="IPR050570">
    <property type="entry name" value="Cell_wall_metabolism_enzyme"/>
</dbReference>
<reference evidence="3 4" key="1">
    <citation type="submission" date="2024-09" db="EMBL/GenBank/DDBJ databases">
        <authorList>
            <person name="Sun Q."/>
            <person name="Mori K."/>
        </authorList>
    </citation>
    <scope>NUCLEOTIDE SEQUENCE [LARGE SCALE GENOMIC DNA]</scope>
    <source>
        <strain evidence="3 4">NCAIM B.02604</strain>
    </source>
</reference>
<keyword evidence="4" id="KW-1185">Reference proteome</keyword>
<dbReference type="InterPro" id="IPR011055">
    <property type="entry name" value="Dup_hybrid_motif"/>
</dbReference>
<evidence type="ECO:0000313" key="4">
    <source>
        <dbReference type="Proteomes" id="UP001589862"/>
    </source>
</evidence>
<keyword evidence="1" id="KW-0732">Signal</keyword>
<dbReference type="PANTHER" id="PTHR21666">
    <property type="entry name" value="PEPTIDASE-RELATED"/>
    <property type="match status" value="1"/>
</dbReference>
<dbReference type="EC" id="3.4.24.-" evidence="3"/>
<comment type="caution">
    <text evidence="3">The sequence shown here is derived from an EMBL/GenBank/DDBJ whole genome shotgun (WGS) entry which is preliminary data.</text>
</comment>
<evidence type="ECO:0000313" key="3">
    <source>
        <dbReference type="EMBL" id="MFC0581834.1"/>
    </source>
</evidence>
<dbReference type="Pfam" id="PF01551">
    <property type="entry name" value="Peptidase_M23"/>
    <property type="match status" value="1"/>
</dbReference>
<dbReference type="SUPFAM" id="SSF51261">
    <property type="entry name" value="Duplicated hybrid motif"/>
    <property type="match status" value="1"/>
</dbReference>
<dbReference type="Gene3D" id="2.70.70.10">
    <property type="entry name" value="Glucose Permease (Domain IIA)"/>
    <property type="match status" value="1"/>
</dbReference>
<name>A0ABV6P9N8_9MICC</name>
<dbReference type="CDD" id="cd12797">
    <property type="entry name" value="M23_peptidase"/>
    <property type="match status" value="1"/>
</dbReference>
<accession>A0ABV6P9N8</accession>
<dbReference type="EMBL" id="JBHLUB010000026">
    <property type="protein sequence ID" value="MFC0581834.1"/>
    <property type="molecule type" value="Genomic_DNA"/>
</dbReference>
<sequence length="320" mass="33357">MPVHAQRRQLPRVSVAGFDYSGVYVLPLAQVPAPKTEAAAPLSATTAPVVELDAFRKPAATTEVAAAEHDFDTVIGLQDRRKRTNRASQVIQSSTAQRAAAVAAAAGLIFAAVNPGQGSDAAEATKAKADTPESADTRVSAAVGERIVVPKDAGAQMERVSYTKSENKDDALNRLMVASSGQTEVEGSAGALAHPVKNVRITSRFGLRPDPWGSGGTVTHIGQDYGYACGTEVYAAAAGVVTQSEWAGHSGNRVSVDHGNGLVTTYNHNTVNKVQVGDQVKRGDLVALGGSTGNSTGCHLHFEVIVDGTPVDPRDWLPAE</sequence>
<dbReference type="GO" id="GO:0016787">
    <property type="term" value="F:hydrolase activity"/>
    <property type="evidence" value="ECO:0007669"/>
    <property type="project" value="UniProtKB-KW"/>
</dbReference>
<dbReference type="InterPro" id="IPR016047">
    <property type="entry name" value="M23ase_b-sheet_dom"/>
</dbReference>
<protein>
    <submittedName>
        <fullName evidence="3">M23 family metallopeptidase</fullName>
        <ecNumber evidence="3">3.4.24.-</ecNumber>
    </submittedName>
</protein>
<keyword evidence="3" id="KW-0378">Hydrolase</keyword>
<evidence type="ECO:0000259" key="2">
    <source>
        <dbReference type="Pfam" id="PF01551"/>
    </source>
</evidence>
<organism evidence="3 4">
    <name type="scientific">Micrococcoides hystricis</name>
    <dbReference type="NCBI Taxonomy" id="1572761"/>
    <lineage>
        <taxon>Bacteria</taxon>
        <taxon>Bacillati</taxon>
        <taxon>Actinomycetota</taxon>
        <taxon>Actinomycetes</taxon>
        <taxon>Micrococcales</taxon>
        <taxon>Micrococcaceae</taxon>
        <taxon>Micrococcoides</taxon>
    </lineage>
</organism>
<gene>
    <name evidence="3" type="ORF">ACFFFR_05490</name>
</gene>